<organism evidence="2 3">
    <name type="scientific">Rattus norvegicus</name>
    <name type="common">Rat</name>
    <dbReference type="NCBI Taxonomy" id="10116"/>
    <lineage>
        <taxon>Eukaryota</taxon>
        <taxon>Metazoa</taxon>
        <taxon>Chordata</taxon>
        <taxon>Craniata</taxon>
        <taxon>Vertebrata</taxon>
        <taxon>Euteleostomi</taxon>
        <taxon>Mammalia</taxon>
        <taxon>Eutheria</taxon>
        <taxon>Euarchontoglires</taxon>
        <taxon>Glires</taxon>
        <taxon>Rodentia</taxon>
        <taxon>Myomorpha</taxon>
        <taxon>Muroidea</taxon>
        <taxon>Muridae</taxon>
        <taxon>Murinae</taxon>
        <taxon>Rattus</taxon>
    </lineage>
</organism>
<name>A6I9X3_RAT</name>
<evidence type="ECO:0000313" key="3">
    <source>
        <dbReference type="Proteomes" id="UP000234681"/>
    </source>
</evidence>
<dbReference type="InterPro" id="IPR015420">
    <property type="entry name" value="Peptidase_S1A_nudel"/>
</dbReference>
<proteinExistence type="predicted"/>
<reference evidence="2 3" key="1">
    <citation type="submission" date="2005-09" db="EMBL/GenBank/DDBJ databases">
        <authorList>
            <person name="Mural R.J."/>
            <person name="Li P.W."/>
            <person name="Adams M.D."/>
            <person name="Amanatides P.G."/>
            <person name="Baden-Tillson H."/>
            <person name="Barnstead M."/>
            <person name="Chin S.H."/>
            <person name="Dew I."/>
            <person name="Evans C.A."/>
            <person name="Ferriera S."/>
            <person name="Flanigan M."/>
            <person name="Fosler C."/>
            <person name="Glodek A."/>
            <person name="Gu Z."/>
            <person name="Holt R.A."/>
            <person name="Jennings D."/>
            <person name="Kraft C.L."/>
            <person name="Lu F."/>
            <person name="Nguyen T."/>
            <person name="Nusskern D.R."/>
            <person name="Pfannkoch C.M."/>
            <person name="Sitter C."/>
            <person name="Sutton G.G."/>
            <person name="Venter J.C."/>
            <person name="Wang Z."/>
            <person name="Woodage T."/>
            <person name="Zheng X.H."/>
            <person name="Zhong F."/>
        </authorList>
    </citation>
    <scope>NUCLEOTIDE SEQUENCE [LARGE SCALE GENOMIC DNA]</scope>
    <source>
        <strain>BN</strain>
        <strain evidence="3">Sprague-Dawley</strain>
    </source>
</reference>
<feature type="domain" description="Peptidase S1A nudel" evidence="1">
    <location>
        <begin position="59"/>
        <end position="91"/>
    </location>
</feature>
<dbReference type="InterPro" id="IPR043504">
    <property type="entry name" value="Peptidase_S1_PA_chymotrypsin"/>
</dbReference>
<dbReference type="EMBL" id="CH473956">
    <property type="protein sequence ID" value="EDM17209.1"/>
    <property type="molecule type" value="Genomic_DNA"/>
</dbReference>
<gene>
    <name evidence="2" type="ORF">rCG_40662</name>
</gene>
<dbReference type="SUPFAM" id="SSF50494">
    <property type="entry name" value="Trypsin-like serine proteases"/>
    <property type="match status" value="1"/>
</dbReference>
<dbReference type="AlphaFoldDB" id="A6I9X3"/>
<dbReference type="Pfam" id="PF09342">
    <property type="entry name" value="DUF1986"/>
    <property type="match status" value="1"/>
</dbReference>
<dbReference type="Proteomes" id="UP000234681">
    <property type="component" value="Chromosome 1"/>
</dbReference>
<accession>A6I9X3</accession>
<evidence type="ECO:0000313" key="2">
    <source>
        <dbReference type="EMBL" id="EDM17209.1"/>
    </source>
</evidence>
<dbReference type="InterPro" id="IPR009003">
    <property type="entry name" value="Peptidase_S1_PA"/>
</dbReference>
<dbReference type="Gene3D" id="2.40.10.10">
    <property type="entry name" value="Trypsin-like serine proteases"/>
    <property type="match status" value="1"/>
</dbReference>
<evidence type="ECO:0000259" key="1">
    <source>
        <dbReference type="Pfam" id="PF09342"/>
    </source>
</evidence>
<sequence>MQTHGLWISHVTQGAYLEDQLTWDWGPEGEETEKQTCPPHTEHGACGLRPQSTPAGVLWPWLTEVHVTGDRVCTGILVAPGWVLAATHCILSSCSCCCLHLDTTTLSLPLSGRSDSWNLLCLLY</sequence>
<protein>
    <submittedName>
        <fullName evidence="2">RCG40662, isoform CRA_c</fullName>
    </submittedName>
</protein>